<accession>A0A1G9RN25</accession>
<sequence length="178" mass="19762">MKKILIVLVLLVCSIGCGIALPGSTTIYIVRHAEKDISDPKNQDPELSAEGKLRAADLAEKLKNEKLDAVFSTKYKRTGQTGAEVAKNNGINIQEYDGHNFKAISDLIKTKYKNRRILIVGHSNTVLELVEAFGATRPLPALTDEDYDFFFILKIDNMGKAALNVEQYGKQHRSSVLK</sequence>
<proteinExistence type="predicted"/>
<dbReference type="CDD" id="cd07040">
    <property type="entry name" value="HP"/>
    <property type="match status" value="1"/>
</dbReference>
<evidence type="ECO:0000313" key="1">
    <source>
        <dbReference type="EMBL" id="SDM24327.1"/>
    </source>
</evidence>
<dbReference type="RefSeq" id="WP_090703158.1">
    <property type="nucleotide sequence ID" value="NZ_FNHH01000008.1"/>
</dbReference>
<organism evidence="1 2">
    <name type="scientific">Daejeonella rubra</name>
    <dbReference type="NCBI Taxonomy" id="990371"/>
    <lineage>
        <taxon>Bacteria</taxon>
        <taxon>Pseudomonadati</taxon>
        <taxon>Bacteroidota</taxon>
        <taxon>Sphingobacteriia</taxon>
        <taxon>Sphingobacteriales</taxon>
        <taxon>Sphingobacteriaceae</taxon>
        <taxon>Daejeonella</taxon>
    </lineage>
</organism>
<dbReference type="OrthoDB" id="3296006at2"/>
<dbReference type="Proteomes" id="UP000199226">
    <property type="component" value="Unassembled WGS sequence"/>
</dbReference>
<dbReference type="InterPro" id="IPR013078">
    <property type="entry name" value="His_Pase_superF_clade-1"/>
</dbReference>
<dbReference type="SUPFAM" id="SSF53254">
    <property type="entry name" value="Phosphoglycerate mutase-like"/>
    <property type="match status" value="1"/>
</dbReference>
<name>A0A1G9RN25_9SPHI</name>
<dbReference type="AlphaFoldDB" id="A0A1G9RN25"/>
<dbReference type="EMBL" id="FNHH01000008">
    <property type="protein sequence ID" value="SDM24327.1"/>
    <property type="molecule type" value="Genomic_DNA"/>
</dbReference>
<dbReference type="Gene3D" id="3.40.50.1240">
    <property type="entry name" value="Phosphoglycerate mutase-like"/>
    <property type="match status" value="1"/>
</dbReference>
<reference evidence="2" key="1">
    <citation type="submission" date="2016-10" db="EMBL/GenBank/DDBJ databases">
        <authorList>
            <person name="Varghese N."/>
            <person name="Submissions S."/>
        </authorList>
    </citation>
    <scope>NUCLEOTIDE SEQUENCE [LARGE SCALE GENOMIC DNA]</scope>
    <source>
        <strain evidence="2">DSM 24536</strain>
    </source>
</reference>
<dbReference type="InterPro" id="IPR029033">
    <property type="entry name" value="His_PPase_superfam"/>
</dbReference>
<protein>
    <submittedName>
        <fullName evidence="1">Histidine phosphatase superfamily (Branch 1)</fullName>
    </submittedName>
</protein>
<gene>
    <name evidence="1" type="ORF">SAMN05421813_10876</name>
</gene>
<dbReference type="STRING" id="990371.SAMN05421813_10876"/>
<dbReference type="Pfam" id="PF00300">
    <property type="entry name" value="His_Phos_1"/>
    <property type="match status" value="1"/>
</dbReference>
<evidence type="ECO:0000313" key="2">
    <source>
        <dbReference type="Proteomes" id="UP000199226"/>
    </source>
</evidence>
<keyword evidence="2" id="KW-1185">Reference proteome</keyword>